<dbReference type="PANTHER" id="PTHR11559">
    <property type="entry name" value="CARBOXYLESTERASE"/>
    <property type="match status" value="1"/>
</dbReference>
<organism evidence="5 6">
    <name type="scientific">Dialister hominis</name>
    <dbReference type="NCBI Taxonomy" id="2582419"/>
    <lineage>
        <taxon>Bacteria</taxon>
        <taxon>Bacillati</taxon>
        <taxon>Bacillota</taxon>
        <taxon>Negativicutes</taxon>
        <taxon>Veillonellales</taxon>
        <taxon>Veillonellaceae</taxon>
        <taxon>Dialister</taxon>
    </lineage>
</organism>
<keyword evidence="2 3" id="KW-0378">Hydrolase</keyword>
<gene>
    <name evidence="5" type="ORF">Dia5BBH33_03240</name>
</gene>
<dbReference type="Gene3D" id="3.40.50.1820">
    <property type="entry name" value="alpha/beta hydrolase"/>
    <property type="match status" value="1"/>
</dbReference>
<protein>
    <recommendedName>
        <fullName evidence="3">Carboxylic ester hydrolase</fullName>
        <ecNumber evidence="3">3.1.1.-</ecNumber>
    </recommendedName>
</protein>
<dbReference type="KEGG" id="dho:Dia5BBH33_03240"/>
<evidence type="ECO:0000313" key="6">
    <source>
        <dbReference type="Proteomes" id="UP000320585"/>
    </source>
</evidence>
<dbReference type="AlphaFoldDB" id="A0A8D4UTJ9"/>
<evidence type="ECO:0000313" key="5">
    <source>
        <dbReference type="EMBL" id="BBK24389.1"/>
    </source>
</evidence>
<sequence>MDFTEFAYAANVIAISVNYRLGALGFNPLRAIKGEDPAQASGNFAILDAIRGLSWMRDNIVSFGGNPGNITIAGFSSGGRDVMELLISPDAKGYFQKAISFSGGMTTAEIEPSQKIFAEHLAPLVVEDHVKPYLSEAEEWLLSDAPEVRDYLLGLPAGRLAKAFGPAYIRMKEFPHLYPDGIVLDSMGFKSKTFTTVPLMMETGTDEFSIYAAQDPYFAPYVADRSILTNEKMRKEFEFAKKYGSAMYRLFNADAPASMLVGKYRAPIYTLTIDYGDDPKIVGDAAALLLGSVHGIWIPCVTGRATSTTADFPIHAFDNPGFQDMKRMIQQYIGNFMRTGNPNGNGLPEWQKWMTAKDGFGSLVIHTDGNTAAAGQITAHETYEDVIRALEADDSIDPEAKDIIIHHVLSGRWWSGPIDRHFSHKEN</sequence>
<dbReference type="EMBL" id="AP019697">
    <property type="protein sequence ID" value="BBK24389.1"/>
    <property type="molecule type" value="Genomic_DNA"/>
</dbReference>
<dbReference type="InterPro" id="IPR019826">
    <property type="entry name" value="Carboxylesterase_B_AS"/>
</dbReference>
<evidence type="ECO:0000256" key="3">
    <source>
        <dbReference type="RuleBase" id="RU361235"/>
    </source>
</evidence>
<accession>A0A8D4UTJ9</accession>
<dbReference type="Proteomes" id="UP000320585">
    <property type="component" value="Chromosome"/>
</dbReference>
<dbReference type="GO" id="GO:0016787">
    <property type="term" value="F:hydrolase activity"/>
    <property type="evidence" value="ECO:0007669"/>
    <property type="project" value="UniProtKB-KW"/>
</dbReference>
<evidence type="ECO:0000256" key="2">
    <source>
        <dbReference type="ARBA" id="ARBA00022801"/>
    </source>
</evidence>
<evidence type="ECO:0000259" key="4">
    <source>
        <dbReference type="Pfam" id="PF00135"/>
    </source>
</evidence>
<name>A0A8D4UTJ9_9FIRM</name>
<reference evidence="6" key="1">
    <citation type="submission" date="2019-05" db="EMBL/GenBank/DDBJ databases">
        <title>Complete genome sequencing of Dialister sp. strain 5BBH33.</title>
        <authorList>
            <person name="Sakamoto M."/>
            <person name="Murakami T."/>
            <person name="Mori H."/>
        </authorList>
    </citation>
    <scope>NUCLEOTIDE SEQUENCE [LARGE SCALE GENOMIC DNA]</scope>
    <source>
        <strain evidence="6">5BBH33</strain>
    </source>
</reference>
<proteinExistence type="inferred from homology"/>
<comment type="similarity">
    <text evidence="1 3">Belongs to the type-B carboxylesterase/lipase family.</text>
</comment>
<dbReference type="PROSITE" id="PS00122">
    <property type="entry name" value="CARBOXYLESTERASE_B_1"/>
    <property type="match status" value="1"/>
</dbReference>
<dbReference type="Pfam" id="PF00135">
    <property type="entry name" value="COesterase"/>
    <property type="match status" value="1"/>
</dbReference>
<dbReference type="EC" id="3.1.1.-" evidence="3"/>
<dbReference type="InterPro" id="IPR050309">
    <property type="entry name" value="Type-B_Carboxylest/Lipase"/>
</dbReference>
<feature type="domain" description="Carboxylesterase type B" evidence="4">
    <location>
        <begin position="4"/>
        <end position="123"/>
    </location>
</feature>
<dbReference type="InterPro" id="IPR002018">
    <property type="entry name" value="CarbesteraseB"/>
</dbReference>
<evidence type="ECO:0000256" key="1">
    <source>
        <dbReference type="ARBA" id="ARBA00005964"/>
    </source>
</evidence>
<dbReference type="SUPFAM" id="SSF53474">
    <property type="entry name" value="alpha/beta-Hydrolases"/>
    <property type="match status" value="1"/>
</dbReference>
<keyword evidence="6" id="KW-1185">Reference proteome</keyword>
<dbReference type="InterPro" id="IPR029058">
    <property type="entry name" value="AB_hydrolase_fold"/>
</dbReference>